<dbReference type="AlphaFoldDB" id="A4RWH3"/>
<protein>
    <recommendedName>
        <fullName evidence="6">Translation initiation factor eIF2B subunit gamma</fullName>
    </recommendedName>
    <alternativeName>
        <fullName evidence="7">eIF2B GDP-GTP exchange factor subunit gamma</fullName>
    </alternativeName>
</protein>
<reference evidence="12 13" key="1">
    <citation type="journal article" date="2007" name="Proc. Natl. Acad. Sci. U.S.A.">
        <title>The tiny eukaryote Ostreococcus provides genomic insights into the paradox of plankton speciation.</title>
        <authorList>
            <person name="Palenik B."/>
            <person name="Grimwood J."/>
            <person name="Aerts A."/>
            <person name="Rouze P."/>
            <person name="Salamov A."/>
            <person name="Putnam N."/>
            <person name="Dupont C."/>
            <person name="Jorgensen R."/>
            <person name="Derelle E."/>
            <person name="Rombauts S."/>
            <person name="Zhou K."/>
            <person name="Otillar R."/>
            <person name="Merchant S.S."/>
            <person name="Podell S."/>
            <person name="Gaasterland T."/>
            <person name="Napoli C."/>
            <person name="Gendler K."/>
            <person name="Manuell A."/>
            <person name="Tai V."/>
            <person name="Vallon O."/>
            <person name="Piganeau G."/>
            <person name="Jancek S."/>
            <person name="Heijde M."/>
            <person name="Jabbari K."/>
            <person name="Bowler C."/>
            <person name="Lohr M."/>
            <person name="Robbens S."/>
            <person name="Werner G."/>
            <person name="Dubchak I."/>
            <person name="Pazour G.J."/>
            <person name="Ren Q."/>
            <person name="Paulsen I."/>
            <person name="Delwiche C."/>
            <person name="Schmutz J."/>
            <person name="Rokhsar D."/>
            <person name="Van de Peer Y."/>
            <person name="Moreau H."/>
            <person name="Grigoriev I.V."/>
        </authorList>
    </citation>
    <scope>NUCLEOTIDE SEQUENCE [LARGE SCALE GENOMIC DNA]</scope>
    <source>
        <strain evidence="12 13">CCE9901</strain>
    </source>
</reference>
<evidence type="ECO:0000256" key="5">
    <source>
        <dbReference type="ARBA" id="ARBA00022917"/>
    </source>
</evidence>
<dbReference type="eggNOG" id="KOG1462">
    <property type="taxonomic scope" value="Eukaryota"/>
</dbReference>
<keyword evidence="5" id="KW-0648">Protein biosynthesis</keyword>
<evidence type="ECO:0000256" key="9">
    <source>
        <dbReference type="ARBA" id="ARBA00046432"/>
    </source>
</evidence>
<evidence type="ECO:0000256" key="3">
    <source>
        <dbReference type="ARBA" id="ARBA00022490"/>
    </source>
</evidence>
<dbReference type="InterPro" id="IPR056729">
    <property type="entry name" value="GMPPB_C"/>
</dbReference>
<dbReference type="RefSeq" id="XP_001417331.1">
    <property type="nucleotide sequence ID" value="XM_001417294.1"/>
</dbReference>
<comment type="function">
    <text evidence="8">Acts as a component of the translation initiation factor 2B (eIF2B) complex, which catalyzes the exchange of GDP for GTP on the eukaryotic initiation factor 2 (eIF2) complex gamma subunit. Its guanine nucleotide exchange factor activity is repressed when bound to eIF2 complex phosphorylated on the alpha subunit, thereby limiting the amount of methionyl-initiator methionine tRNA available to the ribosome and consequently global translation is repressed.</text>
</comment>
<dbReference type="GO" id="GO:0005851">
    <property type="term" value="C:eukaryotic translation initiation factor 2B complex"/>
    <property type="evidence" value="ECO:0007669"/>
    <property type="project" value="TreeGrafter"/>
</dbReference>
<dbReference type="GO" id="GO:0002183">
    <property type="term" value="P:cytoplasmic translational initiation"/>
    <property type="evidence" value="ECO:0007669"/>
    <property type="project" value="TreeGrafter"/>
</dbReference>
<evidence type="ECO:0000256" key="7">
    <source>
        <dbReference type="ARBA" id="ARBA00044229"/>
    </source>
</evidence>
<sequence>MRRHRCEKITVVCAGDAHASVARERIERWRGEPSSALREAPTIDVVAADEGTDTARALAACERFADETTTTLLVVQGDVVTDVALDDVLSTHLVNAATATCALAKKRAWAEVETKAGRAPKGMRYVGLNADETRVVFLAGGEHDEAKKRLKLQRSALNATAEMVIRTDVIDVGIYALEARETFAALREKTHLKSLRFDLVPHFAAEQFRGTTAGGVAAYMVKPDKYCVAVDTAKPALLEASREIAAEFHHLLERPLSKYDNVVDPSTVIGAKSTIGPGCAVAGQCTFKDKCSVKKSVVAADCVFGSGVKISNSLILRGAVVHDGAQIQGCIVGPGAVIGARVTAKDSIIGAAYEVEEDADLDAETVVVQNK</sequence>
<proteinExistence type="inferred from homology"/>
<dbReference type="GO" id="GO:0005829">
    <property type="term" value="C:cytosol"/>
    <property type="evidence" value="ECO:0007669"/>
    <property type="project" value="UniProtKB-SubCell"/>
</dbReference>
<feature type="domain" description="Nucleotidyl transferase" evidence="10">
    <location>
        <begin position="3"/>
        <end position="106"/>
    </location>
</feature>
<keyword evidence="4" id="KW-0396">Initiation factor</keyword>
<dbReference type="PANTHER" id="PTHR45989:SF1">
    <property type="entry name" value="TRANSLATION INITIATION FACTOR EIF-2B SUBUNIT GAMMA"/>
    <property type="match status" value="1"/>
</dbReference>
<evidence type="ECO:0000256" key="4">
    <source>
        <dbReference type="ARBA" id="ARBA00022540"/>
    </source>
</evidence>
<evidence type="ECO:0000259" key="11">
    <source>
        <dbReference type="Pfam" id="PF25087"/>
    </source>
</evidence>
<dbReference type="GO" id="GO:0003743">
    <property type="term" value="F:translation initiation factor activity"/>
    <property type="evidence" value="ECO:0007669"/>
    <property type="project" value="UniProtKB-KW"/>
</dbReference>
<evidence type="ECO:0000313" key="12">
    <source>
        <dbReference type="EMBL" id="ABO95624.1"/>
    </source>
</evidence>
<accession>A4RWH3</accession>
<dbReference type="Pfam" id="PF00483">
    <property type="entry name" value="NTP_transferase"/>
    <property type="match status" value="1"/>
</dbReference>
<dbReference type="PANTHER" id="PTHR45989">
    <property type="entry name" value="TRANSLATION INITIATION FACTOR EIF-2B SUBUNIT GAMMA"/>
    <property type="match status" value="1"/>
</dbReference>
<feature type="domain" description="Mannose-1-phosphate guanyltransferase C-terminal" evidence="11">
    <location>
        <begin position="287"/>
        <end position="367"/>
    </location>
</feature>
<dbReference type="Gramene" id="ABO95624">
    <property type="protein sequence ID" value="ABO95624"/>
    <property type="gene ID" value="OSTLU_31337"/>
</dbReference>
<dbReference type="HOGENOM" id="CLU_016743_0_1_1"/>
<dbReference type="InterPro" id="IPR011004">
    <property type="entry name" value="Trimer_LpxA-like_sf"/>
</dbReference>
<organism evidence="12 13">
    <name type="scientific">Ostreococcus lucimarinus (strain CCE9901)</name>
    <dbReference type="NCBI Taxonomy" id="436017"/>
    <lineage>
        <taxon>Eukaryota</taxon>
        <taxon>Viridiplantae</taxon>
        <taxon>Chlorophyta</taxon>
        <taxon>Mamiellophyceae</taxon>
        <taxon>Mamiellales</taxon>
        <taxon>Bathycoccaceae</taxon>
        <taxon>Ostreococcus</taxon>
    </lineage>
</organism>
<evidence type="ECO:0000256" key="2">
    <source>
        <dbReference type="ARBA" id="ARBA00007878"/>
    </source>
</evidence>
<dbReference type="Proteomes" id="UP000001568">
    <property type="component" value="Chromosome 4"/>
</dbReference>
<dbReference type="Gene3D" id="3.90.550.10">
    <property type="entry name" value="Spore Coat Polysaccharide Biosynthesis Protein SpsA, Chain A"/>
    <property type="match status" value="1"/>
</dbReference>
<dbReference type="SUPFAM" id="SSF51161">
    <property type="entry name" value="Trimeric LpxA-like enzymes"/>
    <property type="match status" value="1"/>
</dbReference>
<evidence type="ECO:0000256" key="6">
    <source>
        <dbReference type="ARBA" id="ARBA00044196"/>
    </source>
</evidence>
<dbReference type="EMBL" id="CP000584">
    <property type="protein sequence ID" value="ABO95624.1"/>
    <property type="molecule type" value="Genomic_DNA"/>
</dbReference>
<dbReference type="GeneID" id="5001529"/>
<dbReference type="Gene3D" id="2.160.10.10">
    <property type="entry name" value="Hexapeptide repeat proteins"/>
    <property type="match status" value="1"/>
</dbReference>
<dbReference type="OMA" id="PPNAYCE"/>
<dbReference type="InterPro" id="IPR005835">
    <property type="entry name" value="NTP_transferase_dom"/>
</dbReference>
<evidence type="ECO:0000259" key="10">
    <source>
        <dbReference type="Pfam" id="PF00483"/>
    </source>
</evidence>
<dbReference type="GO" id="GO:0005085">
    <property type="term" value="F:guanyl-nucleotide exchange factor activity"/>
    <property type="evidence" value="ECO:0007669"/>
    <property type="project" value="TreeGrafter"/>
</dbReference>
<name>A4RWH3_OSTLU</name>
<dbReference type="OrthoDB" id="10250549at2759"/>
<evidence type="ECO:0000313" key="13">
    <source>
        <dbReference type="Proteomes" id="UP000001568"/>
    </source>
</evidence>
<keyword evidence="13" id="KW-1185">Reference proteome</keyword>
<dbReference type="STRING" id="436017.A4RWH3"/>
<gene>
    <name evidence="12" type="ORF">OSTLU_31337</name>
</gene>
<dbReference type="InterPro" id="IPR029044">
    <property type="entry name" value="Nucleotide-diphossugar_trans"/>
</dbReference>
<comment type="similarity">
    <text evidence="2">Belongs to the eIF-2B gamma/epsilon subunits family.</text>
</comment>
<dbReference type="KEGG" id="olu:OSTLU_31337"/>
<dbReference type="Pfam" id="PF25087">
    <property type="entry name" value="GMPPB_C"/>
    <property type="match status" value="1"/>
</dbReference>
<dbReference type="SUPFAM" id="SSF53448">
    <property type="entry name" value="Nucleotide-diphospho-sugar transferases"/>
    <property type="match status" value="1"/>
</dbReference>
<comment type="subcellular location">
    <subcellularLocation>
        <location evidence="1">Cytoplasm</location>
        <location evidence="1">Cytosol</location>
    </subcellularLocation>
</comment>
<dbReference type="InterPro" id="IPR051960">
    <property type="entry name" value="eIF2B_gamma"/>
</dbReference>
<comment type="subunit">
    <text evidence="9">Component of the translation initiation factor 2B (eIF2B) complex which is a heterodecamer of two sets of five different subunits: alpha, beta, gamma, delta and epsilon. Subunits alpha, beta and delta comprise a regulatory subcomplex and subunits epsilon and gamma comprise a catalytic subcomplex. Within the complex, the hexameric regulatory complex resides at the center, with the two heterodimeric catalytic subcomplexes bound on opposite sides.</text>
</comment>
<keyword evidence="3" id="KW-0963">Cytoplasm</keyword>
<evidence type="ECO:0000256" key="8">
    <source>
        <dbReference type="ARBA" id="ARBA00045373"/>
    </source>
</evidence>
<evidence type="ECO:0000256" key="1">
    <source>
        <dbReference type="ARBA" id="ARBA00004514"/>
    </source>
</evidence>